<keyword evidence="4" id="KW-1185">Reference proteome</keyword>
<evidence type="ECO:0000259" key="2">
    <source>
        <dbReference type="Pfam" id="PF00171"/>
    </source>
</evidence>
<dbReference type="Gene3D" id="3.40.309.10">
    <property type="entry name" value="Aldehyde Dehydrogenase, Chain A, domain 2"/>
    <property type="match status" value="1"/>
</dbReference>
<dbReference type="VEuPathDB" id="HostDB:ENSBTAG00000000330"/>
<dbReference type="Proteomes" id="UP000009136">
    <property type="component" value="Chromosome 18"/>
</dbReference>
<dbReference type="InterPro" id="IPR015590">
    <property type="entry name" value="Aldehyde_DH_dom"/>
</dbReference>
<dbReference type="GO" id="GO:0016620">
    <property type="term" value="F:oxidoreductase activity, acting on the aldehyde or oxo group of donors, NAD or NADP as acceptor"/>
    <property type="evidence" value="ECO:0007669"/>
    <property type="project" value="UniProtKB-UniRule"/>
</dbReference>
<dbReference type="Bgee" id="ENSBTAG00000000330">
    <property type="expression patterns" value="Expressed in liver and 105 other cell types or tissues"/>
</dbReference>
<dbReference type="InterPro" id="IPR016161">
    <property type="entry name" value="Ald_DH/histidinol_DH"/>
</dbReference>
<reference evidence="3" key="2">
    <citation type="submission" date="2025-08" db="UniProtKB">
        <authorList>
            <consortium name="Ensembl"/>
        </authorList>
    </citation>
    <scope>IDENTIFICATION</scope>
    <source>
        <strain evidence="3">Hereford</strain>
    </source>
</reference>
<proteinExistence type="inferred from homology"/>
<dbReference type="OrthoDB" id="310895at2759"/>
<dbReference type="VGNC" id="VGNC:25806">
    <property type="gene designation" value="ALDH16A1"/>
</dbReference>
<comment type="subunit">
    <text evidence="1">Interacts with SPG21.</text>
</comment>
<evidence type="ECO:0000313" key="3">
    <source>
        <dbReference type="Ensembl" id="ENSBTAP00000067618.1"/>
    </source>
</evidence>
<dbReference type="InterPro" id="IPR016162">
    <property type="entry name" value="Ald_DH_N"/>
</dbReference>
<dbReference type="InterPro" id="IPR016163">
    <property type="entry name" value="Ald_DH_C"/>
</dbReference>
<dbReference type="PANTHER" id="PTHR11699">
    <property type="entry name" value="ALDEHYDE DEHYDROGENASE-RELATED"/>
    <property type="match status" value="1"/>
</dbReference>
<dbReference type="PIRSF" id="PIRSF036490">
    <property type="entry name" value="Aldedh_dupl"/>
    <property type="match status" value="1"/>
</dbReference>
<dbReference type="AlphaFoldDB" id="A0A3Q1M2H4"/>
<dbReference type="SUPFAM" id="SSF53720">
    <property type="entry name" value="ALDH-like"/>
    <property type="match status" value="2"/>
</dbReference>
<reference evidence="3" key="1">
    <citation type="submission" date="2018-03" db="EMBL/GenBank/DDBJ databases">
        <title>ARS-UCD1.2.</title>
        <authorList>
            <person name="Rosen B.D."/>
            <person name="Bickhart D.M."/>
            <person name="Koren S."/>
            <person name="Schnabel R.D."/>
            <person name="Hall R."/>
            <person name="Zimin A."/>
            <person name="Dreischer C."/>
            <person name="Schultheiss S."/>
            <person name="Schroeder S.G."/>
            <person name="Elsik C.G."/>
            <person name="Couldrey C."/>
            <person name="Liu G.E."/>
            <person name="Van Tassell C.P."/>
            <person name="Phillippy A.M."/>
            <person name="Smith T.P.L."/>
            <person name="Medrano J.F."/>
        </authorList>
    </citation>
    <scope>NUCLEOTIDE SEQUENCE [LARGE SCALE GENOMIC DNA]</scope>
    <source>
        <strain evidence="3">Hereford</strain>
    </source>
</reference>
<feature type="domain" description="Aldehyde dehydrogenase" evidence="2">
    <location>
        <begin position="525"/>
        <end position="685"/>
    </location>
</feature>
<evidence type="ECO:0000256" key="1">
    <source>
        <dbReference type="PIRNR" id="PIRNR036490"/>
    </source>
</evidence>
<dbReference type="Gene3D" id="3.40.605.10">
    <property type="entry name" value="Aldehyde Dehydrogenase, Chain A, domain 1"/>
    <property type="match status" value="3"/>
</dbReference>
<comment type="similarity">
    <text evidence="1">Belongs to the aldehyde dehydrogenase family.</text>
</comment>
<protein>
    <recommendedName>
        <fullName evidence="1">Aldehyde dehydrogenase family 16 member A1</fullName>
    </recommendedName>
</protein>
<dbReference type="Pfam" id="PF00171">
    <property type="entry name" value="Aldedh"/>
    <property type="match status" value="2"/>
</dbReference>
<dbReference type="Ensembl" id="ENSBTAT00000070408.3">
    <property type="protein sequence ID" value="ENSBTAP00000067618.1"/>
    <property type="gene ID" value="ENSBTAG00000000330.8"/>
</dbReference>
<accession>A0A3Q1M2H4</accession>
<feature type="domain" description="Aldehyde dehydrogenase" evidence="2">
    <location>
        <begin position="48"/>
        <end position="470"/>
    </location>
</feature>
<evidence type="ECO:0000313" key="4">
    <source>
        <dbReference type="Proteomes" id="UP000009136"/>
    </source>
</evidence>
<dbReference type="InterPro" id="IPR011408">
    <property type="entry name" value="Aldehyde_DH"/>
</dbReference>
<evidence type="ECO:0000313" key="5">
    <source>
        <dbReference type="VGNC" id="VGNC:25806"/>
    </source>
</evidence>
<reference evidence="3" key="3">
    <citation type="submission" date="2025-09" db="UniProtKB">
        <authorList>
            <consortium name="Ensembl"/>
        </authorList>
    </citation>
    <scope>IDENTIFICATION</scope>
    <source>
        <strain evidence="3">Hereford</strain>
    </source>
</reference>
<name>A0A3Q1M2H4_BOVIN</name>
<dbReference type="GeneTree" id="ENSGT00940000161135"/>
<organism evidence="3 4">
    <name type="scientific">Bos taurus</name>
    <name type="common">Bovine</name>
    <dbReference type="NCBI Taxonomy" id="9913"/>
    <lineage>
        <taxon>Eukaryota</taxon>
        <taxon>Metazoa</taxon>
        <taxon>Chordata</taxon>
        <taxon>Craniata</taxon>
        <taxon>Vertebrata</taxon>
        <taxon>Euteleostomi</taxon>
        <taxon>Mammalia</taxon>
        <taxon>Eutheria</taxon>
        <taxon>Laurasiatheria</taxon>
        <taxon>Artiodactyla</taxon>
        <taxon>Ruminantia</taxon>
        <taxon>Pecora</taxon>
        <taxon>Bovidae</taxon>
        <taxon>Bovinae</taxon>
        <taxon>Bos</taxon>
    </lineage>
</organism>
<sequence length="751" mass="79615">MAATRTASRACEIFTTLEYGPAPESHACALAWLDTQDRHLGHYVNGQWLKPEHRSSVPCQDPITGENLASCLQAQSEDVAAAVEAARASLENWSTQPGAIRAQHLTRLAKVIQKHQRLLWTLESLVTGRAVREVRDRDVPLAQQLLQYHAVQAHTQEEALAGWEPMGVGSLDSSVLNYLLPPGCTVVVLVPPASPTPLLLAQLAGELGPFPGILNVISGPASLGPVLAAQPGVQKVAFCGAIEEGRALRRTLAGWVPELGLALGAESLLLLTEVADVDSAVEGIVDAAWSDRSPGGLRLLIQEAVWDETMRRLQERMGRLRCGHGLDGAVDMGARGAAARDLAQRYVSEAQSQGAQVFQAGSEPSDSPFFPPTLVSDLPPASPCTQAEVPWPLVVASPFRTAKEALAVANGTPRGGSASVWSERLGQALELAYGLQVGTVWINAHGLRDPAVPMGGCKESGSSWHGGQDVSNHLPAWGEGGFWAGAALTHPHPSSSCSPAPPYGLFVGGRFQAPGARSSRPIRDSQGSLQGYVAEGGAKDIRGAVEAAHQAAPGWMSQSPAARAALLWALAAALQRREPNLVSRLERHGVELKVAKAEVELSVKRLRAWGARVQAQGCALQVAELRGPVLRLREPLGVLAIVCPDEWPLLAFVSLLAPALAHGNTVVLVPSGACPIPALEVCQPVDMLTMPLCLSPHQGSQFVEWASAGNLKPVWVNRGCPRAWDQEAEGAGPELGRRAARTKALWLPMGD</sequence>
<gene>
    <name evidence="3 5" type="primary">ALDH16A1</name>
</gene>